<dbReference type="EMBL" id="MASI01000003">
    <property type="protein sequence ID" value="ODA67626.1"/>
    <property type="molecule type" value="Genomic_DNA"/>
</dbReference>
<dbReference type="AlphaFoldDB" id="A0A1E2RZG7"/>
<sequence>MRPKYLRCDRDAKGAERWYYRRPGSPQIRLPGGPKHPDFDRAYAAARNGIRLFSKGQEKPVRVEKRPAPKAPRHTRLRAGYVYFLRIGDTIKIGYSADPFNRISNLRTAIPGKVDSFLAVPGTRHDERHCHDQLAKYRIEREWFHAHPAVTRAMARATVYGVGDAFDVPPSDPHCPKTTFAQCNQ</sequence>
<dbReference type="OrthoDB" id="8264993at2"/>
<dbReference type="Pfam" id="PF13455">
    <property type="entry name" value="MUG113"/>
    <property type="match status" value="1"/>
</dbReference>
<dbReference type="STRING" id="1177755.A7A08_01661"/>
<evidence type="ECO:0000313" key="1">
    <source>
        <dbReference type="EMBL" id="ODA67626.1"/>
    </source>
</evidence>
<organism evidence="1 2">
    <name type="scientific">Methyloligella halotolerans</name>
    <dbReference type="NCBI Taxonomy" id="1177755"/>
    <lineage>
        <taxon>Bacteria</taxon>
        <taxon>Pseudomonadati</taxon>
        <taxon>Pseudomonadota</taxon>
        <taxon>Alphaproteobacteria</taxon>
        <taxon>Hyphomicrobiales</taxon>
        <taxon>Hyphomicrobiaceae</taxon>
        <taxon>Methyloligella</taxon>
    </lineage>
</organism>
<reference evidence="1 2" key="1">
    <citation type="submission" date="2016-07" db="EMBL/GenBank/DDBJ databases">
        <title>Draft genome sequence of Methyloligella halotolerans C2T (VKM B-2706T=CCUG 61687T=DSM 25045T), a halotolerant polyhydroxybutyrate accumulating methylotroph.</title>
        <authorList>
            <person name="Vasilenko O.V."/>
            <person name="Doronina N.V."/>
            <person name="Poroshina M.N."/>
            <person name="Tarlachkov S.V."/>
            <person name="Trotsenko Y.A."/>
        </authorList>
    </citation>
    <scope>NUCLEOTIDE SEQUENCE [LARGE SCALE GENOMIC DNA]</scope>
    <source>
        <strain evidence="1 2">VKM B-2706</strain>
    </source>
</reference>
<comment type="caution">
    <text evidence="1">The sequence shown here is derived from an EMBL/GenBank/DDBJ whole genome shotgun (WGS) entry which is preliminary data.</text>
</comment>
<proteinExistence type="predicted"/>
<gene>
    <name evidence="1" type="ORF">A7A08_01661</name>
</gene>
<dbReference type="Proteomes" id="UP000095087">
    <property type="component" value="Unassembled WGS sequence"/>
</dbReference>
<protein>
    <submittedName>
        <fullName evidence="1">T5orf172 domain protein</fullName>
    </submittedName>
</protein>
<keyword evidence="2" id="KW-1185">Reference proteome</keyword>
<name>A0A1E2RZG7_9HYPH</name>
<evidence type="ECO:0000313" key="2">
    <source>
        <dbReference type="Proteomes" id="UP000095087"/>
    </source>
</evidence>
<accession>A0A1E2RZG7</accession>